<sequence length="120" mass="12998">MLQGPIGSPLSCAPVLRFQPLPESLCSDPAHLPQQLFGQASYALLIQRRPSLCCEFTGTLHGLKHHWPIPPEISTALVTVVARAAFISIFKPTWALIVKTYGDRDVCDFGPRSACAAVDA</sequence>
<accession>A0A7J7TRB4</accession>
<proteinExistence type="predicted"/>
<reference evidence="1 2" key="1">
    <citation type="journal article" date="2020" name="Nature">
        <title>Six reference-quality genomes reveal evolution of bat adaptations.</title>
        <authorList>
            <person name="Jebb D."/>
            <person name="Huang Z."/>
            <person name="Pippel M."/>
            <person name="Hughes G.M."/>
            <person name="Lavrichenko K."/>
            <person name="Devanna P."/>
            <person name="Winkler S."/>
            <person name="Jermiin L.S."/>
            <person name="Skirmuntt E.C."/>
            <person name="Katzourakis A."/>
            <person name="Burkitt-Gray L."/>
            <person name="Ray D.A."/>
            <person name="Sullivan K.A.M."/>
            <person name="Roscito J.G."/>
            <person name="Kirilenko B.M."/>
            <person name="Davalos L.M."/>
            <person name="Corthals A.P."/>
            <person name="Power M.L."/>
            <person name="Jones G."/>
            <person name="Ransome R.D."/>
            <person name="Dechmann D.K.N."/>
            <person name="Locatelli A.G."/>
            <person name="Puechmaille S.J."/>
            <person name="Fedrigo O."/>
            <person name="Jarvis E.D."/>
            <person name="Hiller M."/>
            <person name="Vernes S.C."/>
            <person name="Myers E.W."/>
            <person name="Teeling E.C."/>
        </authorList>
    </citation>
    <scope>NUCLEOTIDE SEQUENCE [LARGE SCALE GENOMIC DNA]</scope>
    <source>
        <strain evidence="1">MRhiFer1</strain>
        <tissue evidence="1">Lung</tissue>
    </source>
</reference>
<protein>
    <submittedName>
        <fullName evidence="1">Uncharacterized protein</fullName>
    </submittedName>
</protein>
<evidence type="ECO:0000313" key="2">
    <source>
        <dbReference type="Proteomes" id="UP000585614"/>
    </source>
</evidence>
<gene>
    <name evidence="1" type="ORF">mRhiFer1_008679</name>
</gene>
<name>A0A7J7TRB4_RHIFE</name>
<evidence type="ECO:0000313" key="1">
    <source>
        <dbReference type="EMBL" id="KAF6302940.1"/>
    </source>
</evidence>
<organism evidence="1 2">
    <name type="scientific">Rhinolophus ferrumequinum</name>
    <name type="common">Greater horseshoe bat</name>
    <dbReference type="NCBI Taxonomy" id="59479"/>
    <lineage>
        <taxon>Eukaryota</taxon>
        <taxon>Metazoa</taxon>
        <taxon>Chordata</taxon>
        <taxon>Craniata</taxon>
        <taxon>Vertebrata</taxon>
        <taxon>Euteleostomi</taxon>
        <taxon>Mammalia</taxon>
        <taxon>Eutheria</taxon>
        <taxon>Laurasiatheria</taxon>
        <taxon>Chiroptera</taxon>
        <taxon>Yinpterochiroptera</taxon>
        <taxon>Rhinolophoidea</taxon>
        <taxon>Rhinolophidae</taxon>
        <taxon>Rhinolophinae</taxon>
        <taxon>Rhinolophus</taxon>
    </lineage>
</organism>
<dbReference type="Proteomes" id="UP000585614">
    <property type="component" value="Unassembled WGS sequence"/>
</dbReference>
<dbReference type="AlphaFoldDB" id="A0A7J7TRB4"/>
<comment type="caution">
    <text evidence="1">The sequence shown here is derived from an EMBL/GenBank/DDBJ whole genome shotgun (WGS) entry which is preliminary data.</text>
</comment>
<dbReference type="EMBL" id="JACAGC010000018">
    <property type="protein sequence ID" value="KAF6302940.1"/>
    <property type="molecule type" value="Genomic_DNA"/>
</dbReference>